<proteinExistence type="predicted"/>
<keyword evidence="2" id="KW-1185">Reference proteome</keyword>
<evidence type="ECO:0000313" key="1">
    <source>
        <dbReference type="EMBL" id="BEH01527.1"/>
    </source>
</evidence>
<reference evidence="1" key="1">
    <citation type="journal article" date="2024" name="Int. J. Syst. Evol. Microbiol.">
        <title>Brooklawnia propionicigenes sp. nov., a facultatively anaerobic, propionate-producing bacterium isolated from a methanogenic reactor treating waste from cattle farms.</title>
        <authorList>
            <person name="Akita Y."/>
            <person name="Ueki A."/>
            <person name="Tonouchi A."/>
            <person name="Sugawara Y."/>
            <person name="Honma S."/>
            <person name="Kaku N."/>
            <person name="Ueki K."/>
        </authorList>
    </citation>
    <scope>NUCLEOTIDE SEQUENCE</scope>
    <source>
        <strain evidence="1">SH051</strain>
    </source>
</reference>
<dbReference type="Proteomes" id="UP001431656">
    <property type="component" value="Chromosome"/>
</dbReference>
<evidence type="ECO:0000313" key="2">
    <source>
        <dbReference type="Proteomes" id="UP001431656"/>
    </source>
</evidence>
<organism evidence="1 2">
    <name type="scientific">Brooklawnia propionicigenes</name>
    <dbReference type="NCBI Taxonomy" id="3041175"/>
    <lineage>
        <taxon>Bacteria</taxon>
        <taxon>Bacillati</taxon>
        <taxon>Actinomycetota</taxon>
        <taxon>Actinomycetes</taxon>
        <taxon>Propionibacteriales</taxon>
        <taxon>Propionibacteriaceae</taxon>
        <taxon>Brooklawnia</taxon>
    </lineage>
</organism>
<accession>A0AAN0MFH5</accession>
<dbReference type="RefSeq" id="WP_286267815.1">
    <property type="nucleotide sequence ID" value="NZ_AP028056.1"/>
</dbReference>
<protein>
    <submittedName>
        <fullName evidence="1">Uncharacterized protein</fullName>
    </submittedName>
</protein>
<dbReference type="AlphaFoldDB" id="A0AAN0MFH5"/>
<sequence length="177" mass="18978">MGIFGWLRGEQKPADPETLASPAPTSQDIEAALVKAERMAIEGHAPTPVLARVLRIITVVRAIVPRLGNLGLDSQDAYTVVATATDYLPESVAGYLALPRDWADTRPVANGKSSLLLLVDQLDLLSLTISRMYDATNRMDAAALVAQGAFLDSKFGGRMRPARLDAPTQPSTNPLDL</sequence>
<name>A0AAN0MFH5_9ACTN</name>
<gene>
    <name evidence="1" type="ORF">brsh051_08080</name>
</gene>
<dbReference type="KEGG" id="broo:brsh051_08080"/>
<dbReference type="EMBL" id="AP028056">
    <property type="protein sequence ID" value="BEH01527.1"/>
    <property type="molecule type" value="Genomic_DNA"/>
</dbReference>